<evidence type="ECO:0000313" key="2">
    <source>
        <dbReference type="EMBL" id="AXV05578.1"/>
    </source>
</evidence>
<feature type="transmembrane region" description="Helical" evidence="1">
    <location>
        <begin position="274"/>
        <end position="296"/>
    </location>
</feature>
<sequence length="336" mass="35894">MRLPSLPMSPAVRFVLRWAVSLGVFVVVALALRGRFTSVADTGVPWPTPTSIGLTVVLFVVANEILVRAWLALVDLGHGHIDRQLGRWVWSKSQLARYAMAMAQVASRAVVARRHGMTASMGAITTLLEVVWYTCINGLLAAATIPWWLPETGLTWAAWFAVLPGLVIALAVVSPRSFVQLAVLASRLPVLNRIEQLGRAADVDITRQQTLHLTLLYTGNALVRLAGFLALYVGVGGSLDDILRVTGAFALGHLIGAVAVFAPGGLGPREGVTALALAPVIGGGPVLMLVGATRLFELVAELGYAAFARWRWSAYVEDHPDAADEDDMRVALADPG</sequence>
<keyword evidence="3" id="KW-1185">Reference proteome</keyword>
<dbReference type="Proteomes" id="UP000264006">
    <property type="component" value="Chromosome"/>
</dbReference>
<feature type="transmembrane region" description="Helical" evidence="1">
    <location>
        <begin position="156"/>
        <end position="174"/>
    </location>
</feature>
<organism evidence="2 3">
    <name type="scientific">Euzebya pacifica</name>
    <dbReference type="NCBI Taxonomy" id="1608957"/>
    <lineage>
        <taxon>Bacteria</taxon>
        <taxon>Bacillati</taxon>
        <taxon>Actinomycetota</taxon>
        <taxon>Nitriliruptoria</taxon>
        <taxon>Euzebyales</taxon>
    </lineage>
</organism>
<gene>
    <name evidence="2" type="ORF">DVS28_a0877</name>
</gene>
<feature type="transmembrane region" description="Helical" evidence="1">
    <location>
        <begin position="215"/>
        <end position="235"/>
    </location>
</feature>
<feature type="transmembrane region" description="Helical" evidence="1">
    <location>
        <begin position="12"/>
        <end position="32"/>
    </location>
</feature>
<proteinExistence type="predicted"/>
<feature type="transmembrane region" description="Helical" evidence="1">
    <location>
        <begin position="131"/>
        <end position="149"/>
    </location>
</feature>
<dbReference type="EMBL" id="CP031165">
    <property type="protein sequence ID" value="AXV05578.1"/>
    <property type="molecule type" value="Genomic_DNA"/>
</dbReference>
<feature type="transmembrane region" description="Helical" evidence="1">
    <location>
        <begin position="242"/>
        <end position="262"/>
    </location>
</feature>
<keyword evidence="1" id="KW-0472">Membrane</keyword>
<reference evidence="2 3" key="1">
    <citation type="submission" date="2018-09" db="EMBL/GenBank/DDBJ databases">
        <title>Complete genome sequence of Euzebya sp. DY32-46 isolated from seawater of Pacific Ocean.</title>
        <authorList>
            <person name="Xu L."/>
            <person name="Wu Y.-H."/>
            <person name="Xu X.-W."/>
        </authorList>
    </citation>
    <scope>NUCLEOTIDE SEQUENCE [LARGE SCALE GENOMIC DNA]</scope>
    <source>
        <strain evidence="2 3">DY32-46</strain>
    </source>
</reference>
<dbReference type="RefSeq" id="WP_164709914.1">
    <property type="nucleotide sequence ID" value="NZ_CP031165.1"/>
</dbReference>
<keyword evidence="1" id="KW-0812">Transmembrane</keyword>
<evidence type="ECO:0000313" key="3">
    <source>
        <dbReference type="Proteomes" id="UP000264006"/>
    </source>
</evidence>
<keyword evidence="1" id="KW-1133">Transmembrane helix</keyword>
<dbReference type="AlphaFoldDB" id="A0A346XTN1"/>
<dbReference type="KEGG" id="euz:DVS28_a0877"/>
<feature type="transmembrane region" description="Helical" evidence="1">
    <location>
        <begin position="52"/>
        <end position="74"/>
    </location>
</feature>
<protein>
    <submittedName>
        <fullName evidence="2">Uncharacterized protein</fullName>
    </submittedName>
</protein>
<accession>A0A346XTN1</accession>
<name>A0A346XTN1_9ACTN</name>
<evidence type="ECO:0000256" key="1">
    <source>
        <dbReference type="SAM" id="Phobius"/>
    </source>
</evidence>